<organism evidence="1 2">
    <name type="scientific">Schistosoma margrebowiei</name>
    <dbReference type="NCBI Taxonomy" id="48269"/>
    <lineage>
        <taxon>Eukaryota</taxon>
        <taxon>Metazoa</taxon>
        <taxon>Spiralia</taxon>
        <taxon>Lophotrochozoa</taxon>
        <taxon>Platyhelminthes</taxon>
        <taxon>Trematoda</taxon>
        <taxon>Digenea</taxon>
        <taxon>Strigeidida</taxon>
        <taxon>Schistosomatoidea</taxon>
        <taxon>Schistosomatidae</taxon>
        <taxon>Schistosoma</taxon>
    </lineage>
</organism>
<dbReference type="EMBL" id="UZAI01016777">
    <property type="protein sequence ID" value="VDP15724.1"/>
    <property type="molecule type" value="Genomic_DNA"/>
</dbReference>
<sequence>MESSLTHVSFYLGIFSWMYLHLRVDVHSASRTQYHSLQTPSLYPLTYRVLIATCLCNGMNLNSLGIVLTCIFPLRFKTAIDQSVIGICAYCAYASILP</sequence>
<reference evidence="1 2" key="1">
    <citation type="submission" date="2018-11" db="EMBL/GenBank/DDBJ databases">
        <authorList>
            <consortium name="Pathogen Informatics"/>
        </authorList>
    </citation>
    <scope>NUCLEOTIDE SEQUENCE [LARGE SCALE GENOMIC DNA]</scope>
    <source>
        <strain evidence="1 2">Zambia</strain>
    </source>
</reference>
<evidence type="ECO:0000313" key="1">
    <source>
        <dbReference type="EMBL" id="VDP15724.1"/>
    </source>
</evidence>
<dbReference type="Proteomes" id="UP000277204">
    <property type="component" value="Unassembled WGS sequence"/>
</dbReference>
<dbReference type="AlphaFoldDB" id="A0A183MEC4"/>
<keyword evidence="2" id="KW-1185">Reference proteome</keyword>
<protein>
    <submittedName>
        <fullName evidence="1">Uncharacterized protein</fullName>
    </submittedName>
</protein>
<proteinExistence type="predicted"/>
<name>A0A183MEC4_9TREM</name>
<gene>
    <name evidence="1" type="ORF">SMRZ_LOCUS14399</name>
</gene>
<accession>A0A183MEC4</accession>
<evidence type="ECO:0000313" key="2">
    <source>
        <dbReference type="Proteomes" id="UP000277204"/>
    </source>
</evidence>